<dbReference type="HOGENOM" id="CLU_043453_1_0_1"/>
<comment type="similarity">
    <text evidence="2">Belongs to the ISY1 family.</text>
</comment>
<protein>
    <submittedName>
        <fullName evidence="4">PremRNAsplicing factor ISY1 putative</fullName>
    </submittedName>
</protein>
<evidence type="ECO:0000313" key="4">
    <source>
        <dbReference type="EMBL" id="CCA17260.1"/>
    </source>
</evidence>
<dbReference type="EMBL" id="FR824077">
    <property type="protein sequence ID" value="CCA17260.1"/>
    <property type="molecule type" value="Genomic_DNA"/>
</dbReference>
<dbReference type="Pfam" id="PF06246">
    <property type="entry name" value="Isy1"/>
    <property type="match status" value="1"/>
</dbReference>
<proteinExistence type="inferred from homology"/>
<reference evidence="4" key="1">
    <citation type="journal article" date="2011" name="PLoS Biol.">
        <title>Gene gain and loss during evolution of obligate parasitism in the white rust pathogen of Arabidopsis thaliana.</title>
        <authorList>
            <person name="Kemen E."/>
            <person name="Gardiner A."/>
            <person name="Schultz-Larsen T."/>
            <person name="Kemen A.C."/>
            <person name="Balmuth A.L."/>
            <person name="Robert-Seilaniantz A."/>
            <person name="Bailey K."/>
            <person name="Holub E."/>
            <person name="Studholme D.J."/>
            <person name="Maclean D."/>
            <person name="Jones J.D."/>
        </authorList>
    </citation>
    <scope>NUCLEOTIDE SEQUENCE</scope>
</reference>
<evidence type="ECO:0000256" key="2">
    <source>
        <dbReference type="ARBA" id="ARBA00007002"/>
    </source>
</evidence>
<dbReference type="Gene3D" id="1.10.287.660">
    <property type="entry name" value="Helix hairpin bin"/>
    <property type="match status" value="1"/>
</dbReference>
<gene>
    <name evidence="4" type="primary">AlNc14C32G2957</name>
    <name evidence="4" type="ORF">ALNC14_034030</name>
</gene>
<dbReference type="GO" id="GO:0005634">
    <property type="term" value="C:nucleus"/>
    <property type="evidence" value="ECO:0007669"/>
    <property type="project" value="UniProtKB-SubCell"/>
</dbReference>
<dbReference type="InterPro" id="IPR009360">
    <property type="entry name" value="Isy1"/>
</dbReference>
<dbReference type="AlphaFoldDB" id="F0W807"/>
<reference evidence="4" key="2">
    <citation type="submission" date="2011-02" db="EMBL/GenBank/DDBJ databases">
        <authorList>
            <person name="MacLean D."/>
        </authorList>
    </citation>
    <scope>NUCLEOTIDE SEQUENCE</scope>
</reference>
<dbReference type="InterPro" id="IPR029012">
    <property type="entry name" value="Helix_hairpin_bin_sf"/>
</dbReference>
<comment type="subcellular location">
    <subcellularLocation>
        <location evidence="1">Nucleus</location>
    </subcellularLocation>
</comment>
<dbReference type="InterPro" id="IPR037200">
    <property type="entry name" value="Isy1_sf"/>
</dbReference>
<dbReference type="SUPFAM" id="SSF140102">
    <property type="entry name" value="ISY1 domain-like"/>
    <property type="match status" value="1"/>
</dbReference>
<dbReference type="GO" id="GO:0000350">
    <property type="term" value="P:generation of catalytic spliceosome for second transesterification step"/>
    <property type="evidence" value="ECO:0007669"/>
    <property type="project" value="InterPro"/>
</dbReference>
<organism evidence="4">
    <name type="scientific">Albugo laibachii Nc14</name>
    <dbReference type="NCBI Taxonomy" id="890382"/>
    <lineage>
        <taxon>Eukaryota</taxon>
        <taxon>Sar</taxon>
        <taxon>Stramenopiles</taxon>
        <taxon>Oomycota</taxon>
        <taxon>Peronosporomycetes</taxon>
        <taxon>Albuginales</taxon>
        <taxon>Albuginaceae</taxon>
        <taxon>Albugo</taxon>
    </lineage>
</organism>
<evidence type="ECO:0000256" key="1">
    <source>
        <dbReference type="ARBA" id="ARBA00004123"/>
    </source>
</evidence>
<accession>F0W807</accession>
<evidence type="ECO:0000256" key="3">
    <source>
        <dbReference type="ARBA" id="ARBA00023242"/>
    </source>
</evidence>
<dbReference type="FunFam" id="1.10.287.660:FF:000001">
    <property type="entry name" value="pre-mRNA-splicing factor ISY1 homolog"/>
    <property type="match status" value="1"/>
</dbReference>
<keyword evidence="3" id="KW-0539">Nucleus</keyword>
<name>F0W807_9STRA</name>
<sequence>MARNEEKAQSLLNRWTSMKQDFANTFKNRRPYTASLCHTLRDAEKFRRQIVREISRKISDIQNAGSSEHIIRDLNDEINRKIRLKRHWELRIIELGGPDYGKSQPQVYESDDDVVHAGGYKYFGAAKDLPGVRELFEKPKETNEKKRSVDELYANISPDYYGFRDDDAELLEEEKLVEKAQLQVAIEEWEAQHSGRMQGNRASVLCAQ</sequence>
<dbReference type="PANTHER" id="PTHR13021">
    <property type="entry name" value="PRE-MRNA-SPLICING FACTOR ISY1"/>
    <property type="match status" value="1"/>
</dbReference>